<sequence length="535" mass="58481">MAVSTILKISPPAATHVVADQNEVIDFLLSPCTHGRTEPVQRIDTHGAIVFLAGDRVYKLKRAVQFPFMDLSTVDRRGRACEREVEVNSAYAPEIYLDAVPITRSGDGLQLRGEGAVVDWVVRMKRFDETGTLDRLADRDAIGDSLLADIVAAVLASHEKAPVRDGLEATRSLERYIRQNDRAFRESPSLFPPQEIEALTAAAKQAYRSCFDLLVERGKAGFVRRCHGDLHLRNIAVIDGRATLFDAIEFDESIATCDVLYDLAFLLMDLWDRGLHRHANRVLNRYLWEASEAHLAGLAALPLFLSIRAALRAKIAAAAAMVQAPSEAQASRADARRYFGLARRFLVEVPPRLVAIGGLSGTGKTTLALALAPFLGRAPGAVILRSDIERKRLAGIAQTQKLSSAAYSPSSSTAVYDTLSRKADIALDAGCSVVLDAVYANLPQRHVAEGIALRAGAGFTGFWLHAPLPVMERRVSSRRNDASDADVDVVRKQAGYDLGRISWHRLDATLPRKDIEDEALSCLALRCADGRSRNG</sequence>
<evidence type="ECO:0000259" key="1">
    <source>
        <dbReference type="Pfam" id="PF01636"/>
    </source>
</evidence>
<protein>
    <submittedName>
        <fullName evidence="2">Aminoglycoside phosphotransferase</fullName>
    </submittedName>
</protein>
<gene>
    <name evidence="2" type="ORF">C5L14_03050</name>
</gene>
<comment type="caution">
    <text evidence="2">The sequence shown here is derived from an EMBL/GenBank/DDBJ whole genome shotgun (WGS) entry which is preliminary data.</text>
</comment>
<dbReference type="OrthoDB" id="9810277at2"/>
<dbReference type="Proteomes" id="UP000237682">
    <property type="component" value="Unassembled WGS sequence"/>
</dbReference>
<dbReference type="PANTHER" id="PTHR43883">
    <property type="entry name" value="SLR0207 PROTEIN"/>
    <property type="match status" value="1"/>
</dbReference>
<dbReference type="AlphaFoldDB" id="A0A2S9QJM9"/>
<dbReference type="RefSeq" id="WP_105860517.1">
    <property type="nucleotide sequence ID" value="NZ_PUEJ01000001.1"/>
</dbReference>
<name>A0A2S9QJM9_9HYPH</name>
<proteinExistence type="predicted"/>
<dbReference type="EMBL" id="PUEJ01000001">
    <property type="protein sequence ID" value="PRH89554.1"/>
    <property type="molecule type" value="Genomic_DNA"/>
</dbReference>
<dbReference type="Pfam" id="PF13671">
    <property type="entry name" value="AAA_33"/>
    <property type="match status" value="1"/>
</dbReference>
<dbReference type="PANTHER" id="PTHR43883:SF1">
    <property type="entry name" value="GLUCONOKINASE"/>
    <property type="match status" value="1"/>
</dbReference>
<dbReference type="SUPFAM" id="SSF56112">
    <property type="entry name" value="Protein kinase-like (PK-like)"/>
    <property type="match status" value="1"/>
</dbReference>
<evidence type="ECO:0000313" key="3">
    <source>
        <dbReference type="Proteomes" id="UP000237682"/>
    </source>
</evidence>
<dbReference type="GO" id="GO:0016740">
    <property type="term" value="F:transferase activity"/>
    <property type="evidence" value="ECO:0007669"/>
    <property type="project" value="UniProtKB-KW"/>
</dbReference>
<dbReference type="InterPro" id="IPR052732">
    <property type="entry name" value="Cell-binding_unc_protein"/>
</dbReference>
<dbReference type="InterPro" id="IPR011009">
    <property type="entry name" value="Kinase-like_dom_sf"/>
</dbReference>
<dbReference type="Pfam" id="PF01636">
    <property type="entry name" value="APH"/>
    <property type="match status" value="1"/>
</dbReference>
<dbReference type="InterPro" id="IPR002575">
    <property type="entry name" value="Aminoglycoside_PTrfase"/>
</dbReference>
<accession>A0A2S9QJM9</accession>
<dbReference type="InterPro" id="IPR027417">
    <property type="entry name" value="P-loop_NTPase"/>
</dbReference>
<reference evidence="2 3" key="1">
    <citation type="submission" date="2018-02" db="EMBL/GenBank/DDBJ databases">
        <title>Whole genome sequencing of endophytic bacterium.</title>
        <authorList>
            <person name="Eedara R."/>
            <person name="Podile A.R."/>
        </authorList>
    </citation>
    <scope>NUCLEOTIDE SEQUENCE [LARGE SCALE GENOMIC DNA]</scope>
    <source>
        <strain evidence="2 3">RP1T</strain>
    </source>
</reference>
<dbReference type="Gene3D" id="3.40.50.300">
    <property type="entry name" value="P-loop containing nucleotide triphosphate hydrolases"/>
    <property type="match status" value="1"/>
</dbReference>
<feature type="domain" description="Aminoglycoside phosphotransferase" evidence="1">
    <location>
        <begin position="127"/>
        <end position="282"/>
    </location>
</feature>
<organism evidence="2 3">
    <name type="scientific">Labrys okinawensis</name>
    <dbReference type="NCBI Taxonomy" id="346911"/>
    <lineage>
        <taxon>Bacteria</taxon>
        <taxon>Pseudomonadati</taxon>
        <taxon>Pseudomonadota</taxon>
        <taxon>Alphaproteobacteria</taxon>
        <taxon>Hyphomicrobiales</taxon>
        <taxon>Xanthobacteraceae</taxon>
        <taxon>Labrys</taxon>
    </lineage>
</organism>
<dbReference type="SUPFAM" id="SSF52540">
    <property type="entry name" value="P-loop containing nucleoside triphosphate hydrolases"/>
    <property type="match status" value="1"/>
</dbReference>
<evidence type="ECO:0000313" key="2">
    <source>
        <dbReference type="EMBL" id="PRH89554.1"/>
    </source>
</evidence>
<keyword evidence="2" id="KW-0808">Transferase</keyword>
<keyword evidence="3" id="KW-1185">Reference proteome</keyword>